<dbReference type="EMBL" id="CP098755">
    <property type="protein sequence ID" value="USG63771.1"/>
    <property type="molecule type" value="Genomic_DNA"/>
</dbReference>
<accession>A0ABY4W9A0</accession>
<evidence type="ECO:0000313" key="1">
    <source>
        <dbReference type="EMBL" id="USG63771.1"/>
    </source>
</evidence>
<dbReference type="RefSeq" id="WP_251870850.1">
    <property type="nucleotide sequence ID" value="NZ_CP098755.1"/>
</dbReference>
<reference evidence="1" key="1">
    <citation type="submission" date="2022-06" db="EMBL/GenBank/DDBJ databases">
        <title>Genome sequencing of Brevibacillus sp. BB3-R1.</title>
        <authorList>
            <person name="Heo J."/>
            <person name="Lee D."/>
            <person name="Won M."/>
            <person name="Han B.-H."/>
            <person name="Hong S.-B."/>
            <person name="Kwon S.-W."/>
        </authorList>
    </citation>
    <scope>NUCLEOTIDE SEQUENCE</scope>
    <source>
        <strain evidence="1">BB3-R1</strain>
    </source>
</reference>
<sequence length="62" mass="7268">MPRLNGKNIRHHFDGVYGKVVQVRELVEVLDTMFDSFHKVNNISRSMVAPFKATIKKLERLR</sequence>
<evidence type="ECO:0000313" key="2">
    <source>
        <dbReference type="Proteomes" id="UP001056500"/>
    </source>
</evidence>
<protein>
    <submittedName>
        <fullName evidence="1">Uncharacterized protein</fullName>
    </submittedName>
</protein>
<name>A0ABY4W9A0_9BACL</name>
<proteinExistence type="predicted"/>
<dbReference type="Proteomes" id="UP001056500">
    <property type="component" value="Chromosome"/>
</dbReference>
<keyword evidence="2" id="KW-1185">Reference proteome</keyword>
<gene>
    <name evidence="1" type="ORF">NDK47_16520</name>
</gene>
<organism evidence="1 2">
    <name type="scientific">Brevibacillus ruminantium</name>
    <dbReference type="NCBI Taxonomy" id="2950604"/>
    <lineage>
        <taxon>Bacteria</taxon>
        <taxon>Bacillati</taxon>
        <taxon>Bacillota</taxon>
        <taxon>Bacilli</taxon>
        <taxon>Bacillales</taxon>
        <taxon>Paenibacillaceae</taxon>
        <taxon>Brevibacillus</taxon>
    </lineage>
</organism>